<dbReference type="GO" id="GO:0000103">
    <property type="term" value="P:sulfate assimilation"/>
    <property type="evidence" value="ECO:0007669"/>
    <property type="project" value="UniProtKB-UniRule"/>
</dbReference>
<comment type="pathway">
    <text evidence="1 9">Sulfur metabolism; hydrogen sulfide biosynthesis; sulfite from sulfate: step 1/3.</text>
</comment>
<dbReference type="GO" id="GO:0005524">
    <property type="term" value="F:ATP binding"/>
    <property type="evidence" value="ECO:0007669"/>
    <property type="project" value="UniProtKB-KW"/>
</dbReference>
<dbReference type="GO" id="GO:0004781">
    <property type="term" value="F:sulfate adenylyltransferase (ATP) activity"/>
    <property type="evidence" value="ECO:0007669"/>
    <property type="project" value="UniProtKB-UniRule"/>
</dbReference>
<gene>
    <name evidence="11" type="primary">cysNC</name>
    <name evidence="9" type="synonym">cysN</name>
    <name evidence="11" type="ORF">NCTC11842_03632</name>
</gene>
<dbReference type="InterPro" id="IPR009001">
    <property type="entry name" value="Transl_elong_EF1A/Init_IF2_C"/>
</dbReference>
<dbReference type="FunFam" id="2.40.30.10:FF:000027">
    <property type="entry name" value="Sulfate adenylyltransferase subunit 1"/>
    <property type="match status" value="1"/>
</dbReference>
<dbReference type="NCBIfam" id="TIGR02034">
    <property type="entry name" value="CysN"/>
    <property type="match status" value="1"/>
</dbReference>
<evidence type="ECO:0000313" key="11">
    <source>
        <dbReference type="EMBL" id="SPZ10046.1"/>
    </source>
</evidence>
<dbReference type="Pfam" id="PF00009">
    <property type="entry name" value="GTP_EFTU"/>
    <property type="match status" value="1"/>
</dbReference>
<comment type="subunit">
    <text evidence="8">Heterodimer composed of CysD, the smaller subunit, and CysNC.</text>
</comment>
<dbReference type="NCBIfam" id="NF004035">
    <property type="entry name" value="PRK05506.1"/>
    <property type="match status" value="1"/>
</dbReference>
<dbReference type="InterPro" id="IPR054696">
    <property type="entry name" value="GTP-eEF1A_C"/>
</dbReference>
<dbReference type="InterPro" id="IPR031157">
    <property type="entry name" value="G_TR_CS"/>
</dbReference>
<name>A0A2X2CWN7_PSELU</name>
<dbReference type="PANTHER" id="PTHR23115">
    <property type="entry name" value="TRANSLATION FACTOR"/>
    <property type="match status" value="1"/>
</dbReference>
<dbReference type="PRINTS" id="PR00315">
    <property type="entry name" value="ELONGATNFCT"/>
</dbReference>
<evidence type="ECO:0000256" key="5">
    <source>
        <dbReference type="ARBA" id="ARBA00022840"/>
    </source>
</evidence>
<dbReference type="FunFam" id="2.40.30.10:FF:000031">
    <property type="entry name" value="Sulfate adenylyltransferase subunit 1"/>
    <property type="match status" value="1"/>
</dbReference>
<dbReference type="InterPro" id="IPR041757">
    <property type="entry name" value="CysN_GTP-bd"/>
</dbReference>
<evidence type="ECO:0000256" key="4">
    <source>
        <dbReference type="ARBA" id="ARBA00022741"/>
    </source>
</evidence>
<dbReference type="InterPro" id="IPR044138">
    <property type="entry name" value="CysN_II"/>
</dbReference>
<dbReference type="HAMAP" id="MF_00062">
    <property type="entry name" value="Sulf_adenylyltr_sub1"/>
    <property type="match status" value="1"/>
</dbReference>
<dbReference type="InterPro" id="IPR027417">
    <property type="entry name" value="P-loop_NTPase"/>
</dbReference>
<dbReference type="InterPro" id="IPR009000">
    <property type="entry name" value="Transl_B-barrel_sf"/>
</dbReference>
<dbReference type="Pfam" id="PF03144">
    <property type="entry name" value="GTP_EFTU_D2"/>
    <property type="match status" value="1"/>
</dbReference>
<dbReference type="Proteomes" id="UP000250443">
    <property type="component" value="Unassembled WGS sequence"/>
</dbReference>
<comment type="function">
    <text evidence="7 9">With CysD forms the ATP sulfurylase (ATPS) that catalyzes the adenylation of sulfate producing adenosine 5'-phosphosulfate (APS) and diphosphate, the first enzymatic step in sulfur assimilation pathway. APS synthesis involves the formation of a high-energy phosphoric-sulfuric acid anhydride bond driven by GTP hydrolysis by CysN coupled to ATP hydrolysis by CysD.</text>
</comment>
<protein>
    <recommendedName>
        <fullName evidence="9">Sulfate adenylyltransferase subunit 1</fullName>
        <ecNumber evidence="9">2.7.7.4</ecNumber>
    </recommendedName>
    <alternativeName>
        <fullName evidence="9">ATP-sulfurylase large subunit</fullName>
    </alternativeName>
    <alternativeName>
        <fullName evidence="9">Sulfate adenylate transferase</fullName>
        <shortName evidence="9">SAT</shortName>
    </alternativeName>
</protein>
<evidence type="ECO:0000259" key="10">
    <source>
        <dbReference type="PROSITE" id="PS51722"/>
    </source>
</evidence>
<evidence type="ECO:0000256" key="9">
    <source>
        <dbReference type="HAMAP-Rule" id="MF_00062"/>
    </source>
</evidence>
<dbReference type="Gene3D" id="3.40.50.300">
    <property type="entry name" value="P-loop containing nucleotide triphosphate hydrolases"/>
    <property type="match status" value="2"/>
</dbReference>
<feature type="domain" description="Tr-type G" evidence="10">
    <location>
        <begin position="39"/>
        <end position="258"/>
    </location>
</feature>
<feature type="binding site" evidence="9">
    <location>
        <begin position="48"/>
        <end position="55"/>
    </location>
    <ligand>
        <name>GTP</name>
        <dbReference type="ChEBI" id="CHEBI:37565"/>
    </ligand>
</feature>
<dbReference type="InterPro" id="IPR050100">
    <property type="entry name" value="TRAFAC_GTPase_members"/>
</dbReference>
<dbReference type="Pfam" id="PF01583">
    <property type="entry name" value="APS_kinase"/>
    <property type="match status" value="1"/>
</dbReference>
<dbReference type="EMBL" id="UAUF01000013">
    <property type="protein sequence ID" value="SPZ10046.1"/>
    <property type="molecule type" value="Genomic_DNA"/>
</dbReference>
<dbReference type="InterPro" id="IPR044139">
    <property type="entry name" value="CysN_NoDQ_III"/>
</dbReference>
<dbReference type="NCBIfam" id="NF003478">
    <property type="entry name" value="PRK05124.1"/>
    <property type="match status" value="1"/>
</dbReference>
<keyword evidence="3 9" id="KW-0548">Nucleotidyltransferase</keyword>
<dbReference type="SUPFAM" id="SSF50465">
    <property type="entry name" value="EF-Tu/eEF-1alpha/eIF2-gamma C-terminal domain"/>
    <property type="match status" value="1"/>
</dbReference>
<evidence type="ECO:0000256" key="7">
    <source>
        <dbReference type="ARBA" id="ARBA00055271"/>
    </source>
</evidence>
<comment type="similarity">
    <text evidence="9">Belongs to the TRAFAC class translation factor GTPase superfamily. Classic translation factor GTPase family. CysN/NodQ subfamily.</text>
</comment>
<dbReference type="FunFam" id="3.40.50.300:FF:000119">
    <property type="entry name" value="Sulfate adenylyltransferase subunit 1"/>
    <property type="match status" value="1"/>
</dbReference>
<dbReference type="NCBIfam" id="TIGR00231">
    <property type="entry name" value="small_GTP"/>
    <property type="match status" value="1"/>
</dbReference>
<dbReference type="GO" id="GO:0004020">
    <property type="term" value="F:adenylylsulfate kinase activity"/>
    <property type="evidence" value="ECO:0007669"/>
    <property type="project" value="UniProtKB-EC"/>
</dbReference>
<dbReference type="CDD" id="cd03695">
    <property type="entry name" value="CysN_NodQ_II"/>
    <property type="match status" value="1"/>
</dbReference>
<reference evidence="11 12" key="1">
    <citation type="submission" date="2018-06" db="EMBL/GenBank/DDBJ databases">
        <authorList>
            <consortium name="Pathogen Informatics"/>
            <person name="Doyle S."/>
        </authorList>
    </citation>
    <scope>NUCLEOTIDE SEQUENCE [LARGE SCALE GENOMIC DNA]</scope>
    <source>
        <strain evidence="11 12">NCTC11842</strain>
    </source>
</reference>
<dbReference type="CDD" id="cd02027">
    <property type="entry name" value="APSK"/>
    <property type="match status" value="1"/>
</dbReference>
<evidence type="ECO:0000256" key="8">
    <source>
        <dbReference type="ARBA" id="ARBA00062688"/>
    </source>
</evidence>
<evidence type="ECO:0000256" key="6">
    <source>
        <dbReference type="ARBA" id="ARBA00023134"/>
    </source>
</evidence>
<dbReference type="Pfam" id="PF22594">
    <property type="entry name" value="GTP-eEF1A_C"/>
    <property type="match status" value="1"/>
</dbReference>
<organism evidence="11 12">
    <name type="scientific">Pseudomonas luteola</name>
    <dbReference type="NCBI Taxonomy" id="47886"/>
    <lineage>
        <taxon>Bacteria</taxon>
        <taxon>Pseudomonadati</taxon>
        <taxon>Pseudomonadota</taxon>
        <taxon>Gammaproteobacteria</taxon>
        <taxon>Pseudomonadales</taxon>
        <taxon>Pseudomonadaceae</taxon>
        <taxon>Pseudomonas</taxon>
    </lineage>
</organism>
<comment type="catalytic activity">
    <reaction evidence="9">
        <text>sulfate + ATP + H(+) = adenosine 5'-phosphosulfate + diphosphate</text>
        <dbReference type="Rhea" id="RHEA:18133"/>
        <dbReference type="ChEBI" id="CHEBI:15378"/>
        <dbReference type="ChEBI" id="CHEBI:16189"/>
        <dbReference type="ChEBI" id="CHEBI:30616"/>
        <dbReference type="ChEBI" id="CHEBI:33019"/>
        <dbReference type="ChEBI" id="CHEBI:58243"/>
        <dbReference type="EC" id="2.7.7.4"/>
    </reaction>
</comment>
<dbReference type="InterPro" id="IPR004161">
    <property type="entry name" value="EFTu-like_2"/>
</dbReference>
<dbReference type="PROSITE" id="PS51722">
    <property type="entry name" value="G_TR_2"/>
    <property type="match status" value="1"/>
</dbReference>
<keyword evidence="11" id="KW-0418">Kinase</keyword>
<keyword evidence="4 9" id="KW-0547">Nucleotide-binding</keyword>
<dbReference type="InterPro" id="IPR011779">
    <property type="entry name" value="SO4_adenylTrfase_lsu"/>
</dbReference>
<dbReference type="CDD" id="cd04166">
    <property type="entry name" value="CysN_ATPS"/>
    <property type="match status" value="1"/>
</dbReference>
<dbReference type="EC" id="2.7.7.4" evidence="9"/>
<accession>A0A2X2CWN7</accession>
<evidence type="ECO:0000313" key="12">
    <source>
        <dbReference type="Proteomes" id="UP000250443"/>
    </source>
</evidence>
<dbReference type="Gene3D" id="2.40.30.10">
    <property type="entry name" value="Translation factors"/>
    <property type="match status" value="2"/>
</dbReference>
<dbReference type="SUPFAM" id="SSF52540">
    <property type="entry name" value="P-loop containing nucleoside triphosphate hydrolases"/>
    <property type="match status" value="2"/>
</dbReference>
<keyword evidence="5 9" id="KW-0067">ATP-binding</keyword>
<dbReference type="CDD" id="cd04095">
    <property type="entry name" value="CysN_NoDQ_III"/>
    <property type="match status" value="1"/>
</dbReference>
<evidence type="ECO:0000256" key="1">
    <source>
        <dbReference type="ARBA" id="ARBA00005048"/>
    </source>
</evidence>
<dbReference type="FunFam" id="3.40.50.300:FF:002377">
    <property type="entry name" value="Sulfate adenylyltransferase subunit 1"/>
    <property type="match status" value="1"/>
</dbReference>
<keyword evidence="2 9" id="KW-0808">Transferase</keyword>
<sequence length="649" mass="71697">MMRRGQWKRRNVRGISNMSHQSELISQDILAYLAQHERKELLRFLTCGNVDDGKSTLIGRLLHDSKMIYEDHLEAITRDSKKVGTTGEEVDLALLVDGLQAEREQGITIDVAYRYFSTAKRKFIIADTPGHEQYTRNMATGASTCDLAIILIDARYGVQTQTRRHSFIASLLGIKHVVVAVNKMDLLGFDEAVFNRIREDYLSFAERINLGAKDIHFVPMSALKGDNVVNRSEQTPWYTGKPLMEILETVEISADRNVTDMRFPVQYVNRPNLNFRGFAGTLASGVVHKGDEVVVLPSGKGSRVKSIVTFEGELEQAIPGQAVTLTLEDEIDISRGDLLVHPDNRPQVADSFEAMLVWMAEEPMLPGKKYDIKRATSYVPGSLPSIVHTVDVNTLEKGQASQLKLNEIARVKVSLDAPIALDSYERNRTTGAFIVIDRLTNGTVGAGMIIADPKVGGTTDQHGHQLHVSTEERAARFGQQPATVLFTGLSGAGKSTLAYAVERKLFDAGRAVYVLDGQNLRHDLNKGLPQDRAGRRENWLRAAHVARQFNEAGLLTLAAFVAPDAEGREQAKTLIGPERVITVYVQASPQACRERDPQGLYAAEGDNIPGESFPYDVPLNADLVIDTQSLSIEEGARQVIALLRARGHI</sequence>
<dbReference type="GO" id="GO:0003924">
    <property type="term" value="F:GTPase activity"/>
    <property type="evidence" value="ECO:0007669"/>
    <property type="project" value="InterPro"/>
</dbReference>
<dbReference type="GO" id="GO:0005525">
    <property type="term" value="F:GTP binding"/>
    <property type="evidence" value="ECO:0007669"/>
    <property type="project" value="UniProtKB-UniRule"/>
</dbReference>
<dbReference type="GO" id="GO:0070814">
    <property type="term" value="P:hydrogen sulfide biosynthetic process"/>
    <property type="evidence" value="ECO:0007669"/>
    <property type="project" value="UniProtKB-UniRule"/>
</dbReference>
<proteinExistence type="inferred from homology"/>
<feature type="binding site" evidence="9">
    <location>
        <begin position="127"/>
        <end position="131"/>
    </location>
    <ligand>
        <name>GTP</name>
        <dbReference type="ChEBI" id="CHEBI:37565"/>
    </ligand>
</feature>
<dbReference type="InterPro" id="IPR059117">
    <property type="entry name" value="APS_kinase_dom"/>
</dbReference>
<feature type="binding site" evidence="9">
    <location>
        <begin position="182"/>
        <end position="185"/>
    </location>
    <ligand>
        <name>GTP</name>
        <dbReference type="ChEBI" id="CHEBI:37565"/>
    </ligand>
</feature>
<dbReference type="UniPathway" id="UPA00140">
    <property type="reaction ID" value="UER00204"/>
</dbReference>
<evidence type="ECO:0000256" key="2">
    <source>
        <dbReference type="ARBA" id="ARBA00022679"/>
    </source>
</evidence>
<keyword evidence="6 9" id="KW-0342">GTP-binding</keyword>
<dbReference type="AlphaFoldDB" id="A0A2X2CWN7"/>
<dbReference type="InterPro" id="IPR000795">
    <property type="entry name" value="T_Tr_GTP-bd_dom"/>
</dbReference>
<evidence type="ECO:0000256" key="3">
    <source>
        <dbReference type="ARBA" id="ARBA00022695"/>
    </source>
</evidence>
<dbReference type="InterPro" id="IPR005225">
    <property type="entry name" value="Small_GTP-bd"/>
</dbReference>
<dbReference type="SUPFAM" id="SSF50447">
    <property type="entry name" value="Translation proteins"/>
    <property type="match status" value="1"/>
</dbReference>
<dbReference type="PROSITE" id="PS00301">
    <property type="entry name" value="G_TR_1"/>
    <property type="match status" value="1"/>
</dbReference>